<feature type="non-terminal residue" evidence="2">
    <location>
        <position position="1"/>
    </location>
</feature>
<evidence type="ECO:0000256" key="1">
    <source>
        <dbReference type="SAM" id="Phobius"/>
    </source>
</evidence>
<keyword evidence="1" id="KW-1133">Transmembrane helix</keyword>
<feature type="transmembrane region" description="Helical" evidence="1">
    <location>
        <begin position="7"/>
        <end position="26"/>
    </location>
</feature>
<keyword evidence="1" id="KW-0472">Membrane</keyword>
<protein>
    <submittedName>
        <fullName evidence="2">Putative ovule protein</fullName>
    </submittedName>
</protein>
<dbReference type="AlphaFoldDB" id="A0A0V0I423"/>
<dbReference type="EMBL" id="GEDG01011434">
    <property type="protein sequence ID" value="JAP27187.1"/>
    <property type="molecule type" value="Transcribed_RNA"/>
</dbReference>
<organism evidence="2">
    <name type="scientific">Solanum chacoense</name>
    <name type="common">Chaco potato</name>
    <dbReference type="NCBI Taxonomy" id="4108"/>
    <lineage>
        <taxon>Eukaryota</taxon>
        <taxon>Viridiplantae</taxon>
        <taxon>Streptophyta</taxon>
        <taxon>Embryophyta</taxon>
        <taxon>Tracheophyta</taxon>
        <taxon>Spermatophyta</taxon>
        <taxon>Magnoliopsida</taxon>
        <taxon>eudicotyledons</taxon>
        <taxon>Gunneridae</taxon>
        <taxon>Pentapetalae</taxon>
        <taxon>asterids</taxon>
        <taxon>lamiids</taxon>
        <taxon>Solanales</taxon>
        <taxon>Solanaceae</taxon>
        <taxon>Solanoideae</taxon>
        <taxon>Solaneae</taxon>
        <taxon>Solanum</taxon>
    </lineage>
</organism>
<name>A0A0V0I423_SOLCH</name>
<sequence length="66" mass="7518">SVLPSLARVWVVSVWSSPSCMLFTAFHSSHYFLDVIVSFVDYTLSFGLVVMFYIYLSCHLGLMFLS</sequence>
<reference evidence="2" key="1">
    <citation type="submission" date="2015-12" db="EMBL/GenBank/DDBJ databases">
        <title>Gene expression during late stages of embryo sac development: a critical building block for successful pollen-pistil interactions.</title>
        <authorList>
            <person name="Liu Y."/>
            <person name="Joly V."/>
            <person name="Sabar M."/>
            <person name="Matton D.P."/>
        </authorList>
    </citation>
    <scope>NUCLEOTIDE SEQUENCE</scope>
</reference>
<keyword evidence="1" id="KW-0812">Transmembrane</keyword>
<evidence type="ECO:0000313" key="2">
    <source>
        <dbReference type="EMBL" id="JAP27187.1"/>
    </source>
</evidence>
<feature type="transmembrane region" description="Helical" evidence="1">
    <location>
        <begin position="46"/>
        <end position="65"/>
    </location>
</feature>
<accession>A0A0V0I423</accession>
<proteinExistence type="predicted"/>